<dbReference type="Proteomes" id="UP000028725">
    <property type="component" value="Unassembled WGS sequence"/>
</dbReference>
<comment type="caution">
    <text evidence="2">The sequence shown here is derived from an EMBL/GenBank/DDBJ whole genome shotgun (WGS) entry which is preliminary data.</text>
</comment>
<protein>
    <submittedName>
        <fullName evidence="2">Putative lipoprotein</fullName>
    </submittedName>
</protein>
<dbReference type="STRING" id="394096.DB31_4078"/>
<feature type="signal peptide" evidence="1">
    <location>
        <begin position="1"/>
        <end position="28"/>
    </location>
</feature>
<feature type="chain" id="PRO_5001799224" evidence="1">
    <location>
        <begin position="29"/>
        <end position="475"/>
    </location>
</feature>
<accession>A0A085W3V5</accession>
<evidence type="ECO:0000256" key="1">
    <source>
        <dbReference type="SAM" id="SignalP"/>
    </source>
</evidence>
<dbReference type="EMBL" id="JMCB01000022">
    <property type="protein sequence ID" value="KFE62368.1"/>
    <property type="molecule type" value="Genomic_DNA"/>
</dbReference>
<gene>
    <name evidence="2" type="ORF">DB31_4078</name>
</gene>
<evidence type="ECO:0000313" key="2">
    <source>
        <dbReference type="EMBL" id="KFE62368.1"/>
    </source>
</evidence>
<reference evidence="2 3" key="1">
    <citation type="submission" date="2014-04" db="EMBL/GenBank/DDBJ databases">
        <title>Genome assembly of Hyalangium minutum DSM 14724.</title>
        <authorList>
            <person name="Sharma G."/>
            <person name="Subramanian S."/>
        </authorList>
    </citation>
    <scope>NUCLEOTIDE SEQUENCE [LARGE SCALE GENOMIC DNA]</scope>
    <source>
        <strain evidence="2 3">DSM 14724</strain>
    </source>
</reference>
<keyword evidence="1" id="KW-0732">Signal</keyword>
<name>A0A085W3V5_9BACT</name>
<dbReference type="OrthoDB" id="5482852at2"/>
<sequence>MEWKQWVQAVKRAGAVGLLMASLGSAQAQESKPVYPMEPLWIRWGNGLRTEYLVFNAMLTNKDAVSQLINNPLNDDTFQNVPELNEALHDPAARQFMKYLVSCALENGEEVSWSPVYTPGTQQTWKGGGGICNDWGKEAPTQECLEQVSACILARNNPMALRVRVALRCTVEGCADSLRPMETVVPDNSIPSQVINAVPLPAQLIPSFLPCPENSSGECGWSPLVVGTCEPQQEVDFFAMTSQELKGSLRVCEGLHGCAKGDKALIVESPVDTSDKAEVAFDCPDGGSFSVMSRLPPEEQPKQVTGTWESVHTEGASSALPGEAETFPAREGAFYGNLFDPEAIRPGVSVWFDTGSLETRLRLSREGPVYVRQDEGWCQKAGATCLPAMPVVGGGQPIYLRAYVCAAPGWSGDGENLPGRVCALPQGKGNCAAHLEGSCRKVCKENDDGSYAPCESGNPSKTWDYPITTFMPSPP</sequence>
<evidence type="ECO:0000313" key="3">
    <source>
        <dbReference type="Proteomes" id="UP000028725"/>
    </source>
</evidence>
<keyword evidence="2" id="KW-0449">Lipoprotein</keyword>
<organism evidence="2 3">
    <name type="scientific">Hyalangium minutum</name>
    <dbReference type="NCBI Taxonomy" id="394096"/>
    <lineage>
        <taxon>Bacteria</taxon>
        <taxon>Pseudomonadati</taxon>
        <taxon>Myxococcota</taxon>
        <taxon>Myxococcia</taxon>
        <taxon>Myxococcales</taxon>
        <taxon>Cystobacterineae</taxon>
        <taxon>Archangiaceae</taxon>
        <taxon>Hyalangium</taxon>
    </lineage>
</organism>
<dbReference type="AlphaFoldDB" id="A0A085W3V5"/>
<proteinExistence type="predicted"/>
<dbReference type="RefSeq" id="WP_044197516.1">
    <property type="nucleotide sequence ID" value="NZ_JMCB01000022.1"/>
</dbReference>
<keyword evidence="3" id="KW-1185">Reference proteome</keyword>